<evidence type="ECO:0000256" key="4">
    <source>
        <dbReference type="ARBA" id="ARBA00022741"/>
    </source>
</evidence>
<dbReference type="Pfam" id="PF00225">
    <property type="entry name" value="Kinesin"/>
    <property type="match status" value="1"/>
</dbReference>
<accession>A0A8U7NVQ9</accession>
<evidence type="ECO:0000256" key="10">
    <source>
        <dbReference type="SAM" id="MobiDB-lite"/>
    </source>
</evidence>
<feature type="compositionally biased region" description="Basic residues" evidence="10">
    <location>
        <begin position="649"/>
        <end position="663"/>
    </location>
</feature>
<dbReference type="PROSITE" id="PS50067">
    <property type="entry name" value="KINESIN_MOTOR_2"/>
    <property type="match status" value="1"/>
</dbReference>
<dbReference type="GO" id="GO:0003777">
    <property type="term" value="F:microtubule motor activity"/>
    <property type="evidence" value="ECO:0007669"/>
    <property type="project" value="InterPro"/>
</dbReference>
<sequence>MAGASVKVAVRVRPFSARESSRQAKCVIQMQGNTTCITNPKLPKDATKHFTFDYSYWSHTSEEDPNFASQRRVYQDIGEEMLAHAFEGYNVCILAYGQTGAGKSYTMMGRQEPGQRGIIPQLCEDLFSRVAREGSPELSFSVEVSYLEIYCERVRDLLNPKSRGGLRVREHPLLGPYVQDLSRLAVASFTDIADLMDSGNKARTVAATNMNETSSRSHAVFTIVFSQRRRDPLSDLTTEKVSRISLVDLAGSERADASGAKGIRLKEGANINKSLTTLGKVISALAEAVSLGKKKPDFIPYRDSVLTWLLKENLGGNSRTAMIAALSPADSNYEETLSTLRYADRTKQIRCHAVINEDPNARLIRELREEVTRLRELLSAQGEGLGGIWGAVRGFCGDLGVSRKLNETWEEKLRRTEALRLEREALLAEMGVALREDGGTVGVFSPKKTPHLVNLNEDPLMSECLLYHIKDGVTRVGQVDVDIKLSGPFIREQHCLFRSRPDPSGEVVVTLEPCEGAETYVNGKQVTEPVVLKSGHRLILGKNHVFRFTHPEQARRERERGVSPGPPPDWNLAQRELLEQQGIDMRLQRWGHPLGTPGDMMEQPAGRLISSLRQALPAPTVRSVLRRAGLPLPAPGKRREPLRVYQIPQRRRGSPTPSSRRRPRWVTMADLKAQAVRELSLEVALREPRPARRELEALSLAKLQELCRRHGKREPTERDGWRAVARDVWDAVGGGEEEEGCGSGEQVSEVEGLRLHLDRLAGILREVKRQNSAKDEQIRALRDRVGQMERVIPLPLDDGDEADPPAQEPSQDPPRPSTDGGSRPPSPPSAAAARLCRLMEQDPAFRRGRLRWLRQEQARLMAGGPQPPQAPRRSPRFHPAPQDSKLRFPFKSNPQHRLAWGGGGESPQAENSPPPPPPPSGRPRRGSLDGGSPAPAVGTPPPRVRPPALGSRPEGAGPHPLGGVEFGGHALPEMDNHGLSPPARPPQSGGLPAGEAPSCCHTAPPLRVCVSVGGALGQEGPSSCRGAPN</sequence>
<evidence type="ECO:0000256" key="1">
    <source>
        <dbReference type="ARBA" id="ARBA00004245"/>
    </source>
</evidence>
<feature type="compositionally biased region" description="Pro residues" evidence="10">
    <location>
        <begin position="912"/>
        <end position="921"/>
    </location>
</feature>
<dbReference type="InterPro" id="IPR036961">
    <property type="entry name" value="Kinesin_motor_dom_sf"/>
</dbReference>
<keyword evidence="8" id="KW-0206">Cytoskeleton</keyword>
<dbReference type="SUPFAM" id="SSF52540">
    <property type="entry name" value="P-loop containing nucleoside triphosphate hydrolases"/>
    <property type="match status" value="1"/>
</dbReference>
<dbReference type="Proteomes" id="UP000694553">
    <property type="component" value="Unassembled WGS sequence"/>
</dbReference>
<evidence type="ECO:0000256" key="8">
    <source>
        <dbReference type="ARBA" id="ARBA00023212"/>
    </source>
</evidence>
<dbReference type="InterPro" id="IPR032405">
    <property type="entry name" value="Kinesin_assoc"/>
</dbReference>
<dbReference type="SMART" id="SM00129">
    <property type="entry name" value="KISc"/>
    <property type="match status" value="1"/>
</dbReference>
<feature type="region of interest" description="Disordered" evidence="10">
    <location>
        <begin position="630"/>
        <end position="663"/>
    </location>
</feature>
<keyword evidence="7 9" id="KW-0505">Motor protein</keyword>
<dbReference type="FunFam" id="2.60.200.20:FF:000001">
    <property type="entry name" value="Kinesin family member 1B"/>
    <property type="match status" value="1"/>
</dbReference>
<feature type="compositionally biased region" description="Low complexity" evidence="10">
    <location>
        <begin position="817"/>
        <end position="834"/>
    </location>
</feature>
<comment type="similarity">
    <text evidence="9">Belongs to the TRAFAC class myosin-kinesin ATPase superfamily. Kinesin family.</text>
</comment>
<feature type="region of interest" description="Disordered" evidence="10">
    <location>
        <begin position="794"/>
        <end position="841"/>
    </location>
</feature>
<evidence type="ECO:0000256" key="6">
    <source>
        <dbReference type="ARBA" id="ARBA00023054"/>
    </source>
</evidence>
<dbReference type="PANTHER" id="PTHR47117">
    <property type="entry name" value="STAR-RELATED LIPID TRANSFER PROTEIN 9"/>
    <property type="match status" value="1"/>
</dbReference>
<dbReference type="PANTHER" id="PTHR47117:SF9">
    <property type="entry name" value="KINESIN-LIKE PROTEIN KIF1C ISOFORM X1"/>
    <property type="match status" value="1"/>
</dbReference>
<keyword evidence="3" id="KW-0493">Microtubule</keyword>
<dbReference type="SUPFAM" id="SSF49879">
    <property type="entry name" value="SMAD/FHA domain"/>
    <property type="match status" value="1"/>
</dbReference>
<dbReference type="InterPro" id="IPR000253">
    <property type="entry name" value="FHA_dom"/>
</dbReference>
<dbReference type="PROSITE" id="PS00411">
    <property type="entry name" value="KINESIN_MOTOR_1"/>
    <property type="match status" value="1"/>
</dbReference>
<dbReference type="SMART" id="SM00240">
    <property type="entry name" value="FHA"/>
    <property type="match status" value="1"/>
</dbReference>
<dbReference type="AlphaFoldDB" id="A0A8U7NVQ9"/>
<dbReference type="FunFam" id="3.40.850.10:FF:000004">
    <property type="entry name" value="Kinesin-like protein isoform 2"/>
    <property type="match status" value="1"/>
</dbReference>
<dbReference type="Ensembl" id="ENSCMUT00000033873.1">
    <property type="protein sequence ID" value="ENSCMUP00000031815.1"/>
    <property type="gene ID" value="ENSCMUG00000005115.2"/>
</dbReference>
<evidence type="ECO:0000313" key="11">
    <source>
        <dbReference type="Ensembl" id="ENSCMUP00000031815.1"/>
    </source>
</evidence>
<evidence type="ECO:0000256" key="9">
    <source>
        <dbReference type="PROSITE-ProRule" id="PRU00283"/>
    </source>
</evidence>
<reference evidence="11" key="3">
    <citation type="submission" date="2025-09" db="UniProtKB">
        <authorList>
            <consortium name="Ensembl"/>
        </authorList>
    </citation>
    <scope>IDENTIFICATION</scope>
</reference>
<name>A0A8U7NVQ9_CORMO</name>
<dbReference type="InterPro" id="IPR001752">
    <property type="entry name" value="Kinesin_motor_dom"/>
</dbReference>
<evidence type="ECO:0000256" key="2">
    <source>
        <dbReference type="ARBA" id="ARBA00022490"/>
    </source>
</evidence>
<evidence type="ECO:0000256" key="7">
    <source>
        <dbReference type="ARBA" id="ARBA00023175"/>
    </source>
</evidence>
<keyword evidence="5 9" id="KW-0067">ATP-binding</keyword>
<dbReference type="GO" id="GO:0005874">
    <property type="term" value="C:microtubule"/>
    <property type="evidence" value="ECO:0007669"/>
    <property type="project" value="UniProtKB-KW"/>
</dbReference>
<gene>
    <name evidence="11" type="primary">KIF1C</name>
</gene>
<keyword evidence="4 9" id="KW-0547">Nucleotide-binding</keyword>
<feature type="binding site" evidence="9">
    <location>
        <begin position="97"/>
        <end position="104"/>
    </location>
    <ligand>
        <name>ATP</name>
        <dbReference type="ChEBI" id="CHEBI:30616"/>
    </ligand>
</feature>
<comment type="subcellular location">
    <subcellularLocation>
        <location evidence="1">Cytoplasm</location>
        <location evidence="1">Cytoskeleton</location>
    </subcellularLocation>
</comment>
<feature type="region of interest" description="Disordered" evidence="10">
    <location>
        <begin position="856"/>
        <end position="1004"/>
    </location>
</feature>
<dbReference type="InterPro" id="IPR008984">
    <property type="entry name" value="SMAD_FHA_dom_sf"/>
</dbReference>
<evidence type="ECO:0000256" key="5">
    <source>
        <dbReference type="ARBA" id="ARBA00022840"/>
    </source>
</evidence>
<dbReference type="GO" id="GO:0007018">
    <property type="term" value="P:microtubule-based movement"/>
    <property type="evidence" value="ECO:0007669"/>
    <property type="project" value="InterPro"/>
</dbReference>
<keyword evidence="2" id="KW-0963">Cytoplasm</keyword>
<dbReference type="Pfam" id="PF16183">
    <property type="entry name" value="Kinesin_assoc"/>
    <property type="match status" value="2"/>
</dbReference>
<dbReference type="CDD" id="cd01365">
    <property type="entry name" value="KISc_KIF1A_KIF1B"/>
    <property type="match status" value="1"/>
</dbReference>
<dbReference type="GO" id="GO:0008017">
    <property type="term" value="F:microtubule binding"/>
    <property type="evidence" value="ECO:0007669"/>
    <property type="project" value="InterPro"/>
</dbReference>
<dbReference type="Pfam" id="PF00498">
    <property type="entry name" value="FHA"/>
    <property type="match status" value="1"/>
</dbReference>
<reference evidence="12" key="1">
    <citation type="submission" date="2019-10" db="EMBL/GenBank/DDBJ databases">
        <title>Corvus moneduloides (New Caledonian crow) genome, bCorMon1, primary haplotype.</title>
        <authorList>
            <person name="Rutz C."/>
            <person name="Fungtammasan C."/>
            <person name="Mountcastle J."/>
            <person name="Formenti G."/>
            <person name="Chow W."/>
            <person name="Howe K."/>
            <person name="Steele M.P."/>
            <person name="Fernandes J."/>
            <person name="Gilbert M.T.P."/>
            <person name="Fedrigo O."/>
            <person name="Jarvis E.D."/>
            <person name="Gemmell N."/>
        </authorList>
    </citation>
    <scope>NUCLEOTIDE SEQUENCE [LARGE SCALE GENOMIC DNA]</scope>
</reference>
<dbReference type="Gene3D" id="6.10.250.2520">
    <property type="match status" value="1"/>
</dbReference>
<organism evidence="11 12">
    <name type="scientific">Corvus moneduloides</name>
    <name type="common">New Caledonian crow</name>
    <dbReference type="NCBI Taxonomy" id="1196302"/>
    <lineage>
        <taxon>Eukaryota</taxon>
        <taxon>Metazoa</taxon>
        <taxon>Chordata</taxon>
        <taxon>Craniata</taxon>
        <taxon>Vertebrata</taxon>
        <taxon>Euteleostomi</taxon>
        <taxon>Archelosauria</taxon>
        <taxon>Archosauria</taxon>
        <taxon>Dinosauria</taxon>
        <taxon>Saurischia</taxon>
        <taxon>Theropoda</taxon>
        <taxon>Coelurosauria</taxon>
        <taxon>Aves</taxon>
        <taxon>Neognathae</taxon>
        <taxon>Neoaves</taxon>
        <taxon>Telluraves</taxon>
        <taxon>Australaves</taxon>
        <taxon>Passeriformes</taxon>
        <taxon>Corvoidea</taxon>
        <taxon>Corvidae</taxon>
        <taxon>Corvus</taxon>
    </lineage>
</organism>
<dbReference type="PRINTS" id="PR00380">
    <property type="entry name" value="KINESINHEAVY"/>
</dbReference>
<keyword evidence="12" id="KW-1185">Reference proteome</keyword>
<dbReference type="InterPro" id="IPR027417">
    <property type="entry name" value="P-loop_NTPase"/>
</dbReference>
<dbReference type="GO" id="GO:0005524">
    <property type="term" value="F:ATP binding"/>
    <property type="evidence" value="ECO:0007669"/>
    <property type="project" value="UniProtKB-UniRule"/>
</dbReference>
<reference evidence="11" key="2">
    <citation type="submission" date="2025-08" db="UniProtKB">
        <authorList>
            <consortium name="Ensembl"/>
        </authorList>
    </citation>
    <scope>IDENTIFICATION</scope>
</reference>
<dbReference type="CDD" id="cd22728">
    <property type="entry name" value="FHA_KIF1C"/>
    <property type="match status" value="1"/>
</dbReference>
<protein>
    <submittedName>
        <fullName evidence="11">Kinesin family member 1C</fullName>
    </submittedName>
</protein>
<proteinExistence type="inferred from homology"/>
<evidence type="ECO:0000256" key="3">
    <source>
        <dbReference type="ARBA" id="ARBA00022701"/>
    </source>
</evidence>
<evidence type="ECO:0000313" key="12">
    <source>
        <dbReference type="Proteomes" id="UP000694553"/>
    </source>
</evidence>
<keyword evidence="6" id="KW-0175">Coiled coil</keyword>
<dbReference type="Gene3D" id="2.60.200.20">
    <property type="match status" value="1"/>
</dbReference>
<dbReference type="Gene3D" id="3.40.850.10">
    <property type="entry name" value="Kinesin motor domain"/>
    <property type="match status" value="1"/>
</dbReference>
<dbReference type="InterPro" id="IPR019821">
    <property type="entry name" value="Kinesin_motor_CS"/>
</dbReference>